<sequence length="277" mass="30166">MSETLFLVGEFSRLTHLTAKTLRHYHDVDLLVPAVIDAATGYRYYTPGQVPQAQLIRRLRDVRMPVPQIREVLAAPEGSERNAVIGLHLERLQQELIETATAVGSLRSMLADDGAGLSVSYRPGESESVLSFTDEVSQEEIARWCQGVFPRLFVAARQWETWPSGAGGALYSGAWFSGQGRSVTALLPVDSADRAQGAGLGDVRTQVLDAQPYAIAVHHGPYADIDRTYGALGEHVHDLGIAAEGPIRENYLISPADTQDPSALRTEVCWPITHVPG</sequence>
<dbReference type="Pfam" id="PF06445">
    <property type="entry name" value="GyrI-like"/>
    <property type="match status" value="1"/>
</dbReference>
<protein>
    <submittedName>
        <fullName evidence="3">MerR family transcriptional regulator</fullName>
    </submittedName>
</protein>
<proteinExistence type="predicted"/>
<name>A0A9X1SXH9_9ACTN</name>
<dbReference type="InterPro" id="IPR010499">
    <property type="entry name" value="AraC_E-bd"/>
</dbReference>
<dbReference type="InterPro" id="IPR029442">
    <property type="entry name" value="GyrI-like"/>
</dbReference>
<keyword evidence="1" id="KW-0238">DNA-binding</keyword>
<feature type="domain" description="HTH merR-type" evidence="2">
    <location>
        <begin position="5"/>
        <end position="75"/>
    </location>
</feature>
<dbReference type="GO" id="GO:0003677">
    <property type="term" value="F:DNA binding"/>
    <property type="evidence" value="ECO:0007669"/>
    <property type="project" value="UniProtKB-KW"/>
</dbReference>
<dbReference type="CDD" id="cd01107">
    <property type="entry name" value="HTH_BmrR"/>
    <property type="match status" value="1"/>
</dbReference>
<keyword evidence="4" id="KW-1185">Reference proteome</keyword>
<dbReference type="InterPro" id="IPR047057">
    <property type="entry name" value="MerR_fam"/>
</dbReference>
<dbReference type="SUPFAM" id="SSF46955">
    <property type="entry name" value="Putative DNA-binding domain"/>
    <property type="match status" value="1"/>
</dbReference>
<dbReference type="RefSeq" id="WP_231448731.1">
    <property type="nucleotide sequence ID" value="NZ_JAJOMB010000025.1"/>
</dbReference>
<dbReference type="PROSITE" id="PS50937">
    <property type="entry name" value="HTH_MERR_2"/>
    <property type="match status" value="1"/>
</dbReference>
<evidence type="ECO:0000313" key="4">
    <source>
        <dbReference type="Proteomes" id="UP001138997"/>
    </source>
</evidence>
<organism evidence="3 4">
    <name type="scientific">Kineosporia babensis</name>
    <dbReference type="NCBI Taxonomy" id="499548"/>
    <lineage>
        <taxon>Bacteria</taxon>
        <taxon>Bacillati</taxon>
        <taxon>Actinomycetota</taxon>
        <taxon>Actinomycetes</taxon>
        <taxon>Kineosporiales</taxon>
        <taxon>Kineosporiaceae</taxon>
        <taxon>Kineosporia</taxon>
    </lineage>
</organism>
<dbReference type="SMART" id="SM00871">
    <property type="entry name" value="AraC_E_bind"/>
    <property type="match status" value="1"/>
</dbReference>
<dbReference type="Proteomes" id="UP001138997">
    <property type="component" value="Unassembled WGS sequence"/>
</dbReference>
<dbReference type="InterPro" id="IPR000551">
    <property type="entry name" value="MerR-type_HTH_dom"/>
</dbReference>
<evidence type="ECO:0000256" key="1">
    <source>
        <dbReference type="ARBA" id="ARBA00023125"/>
    </source>
</evidence>
<dbReference type="InterPro" id="IPR009061">
    <property type="entry name" value="DNA-bd_dom_put_sf"/>
</dbReference>
<dbReference type="PANTHER" id="PTHR30204">
    <property type="entry name" value="REDOX-CYCLING DRUG-SENSING TRANSCRIPTIONAL ACTIVATOR SOXR"/>
    <property type="match status" value="1"/>
</dbReference>
<evidence type="ECO:0000259" key="2">
    <source>
        <dbReference type="PROSITE" id="PS50937"/>
    </source>
</evidence>
<dbReference type="SMART" id="SM00422">
    <property type="entry name" value="HTH_MERR"/>
    <property type="match status" value="1"/>
</dbReference>
<reference evidence="3" key="1">
    <citation type="submission" date="2021-11" db="EMBL/GenBank/DDBJ databases">
        <title>Streptomyces corallinus and Kineosporia corallina sp. nov., two new coral-derived marine actinobacteria.</title>
        <authorList>
            <person name="Buangrab K."/>
            <person name="Sutthacheep M."/>
            <person name="Yeemin T."/>
            <person name="Harunari E."/>
            <person name="Igarashi Y."/>
            <person name="Sripreechasak P."/>
            <person name="Kanchanasin P."/>
            <person name="Tanasupawat S."/>
            <person name="Phongsopitanun W."/>
        </authorList>
    </citation>
    <scope>NUCLEOTIDE SEQUENCE</scope>
    <source>
        <strain evidence="3">JCM 31032</strain>
    </source>
</reference>
<dbReference type="Gene3D" id="3.20.80.10">
    <property type="entry name" value="Regulatory factor, effector binding domain"/>
    <property type="match status" value="1"/>
</dbReference>
<dbReference type="AlphaFoldDB" id="A0A9X1SXH9"/>
<gene>
    <name evidence="3" type="ORF">LR394_33955</name>
</gene>
<dbReference type="EMBL" id="JAJOMB010000025">
    <property type="protein sequence ID" value="MCD5315911.1"/>
    <property type="molecule type" value="Genomic_DNA"/>
</dbReference>
<dbReference type="Pfam" id="PF13411">
    <property type="entry name" value="MerR_1"/>
    <property type="match status" value="1"/>
</dbReference>
<dbReference type="Gene3D" id="1.10.1660.10">
    <property type="match status" value="1"/>
</dbReference>
<dbReference type="InterPro" id="IPR011256">
    <property type="entry name" value="Reg_factor_effector_dom_sf"/>
</dbReference>
<dbReference type="GO" id="GO:0003700">
    <property type="term" value="F:DNA-binding transcription factor activity"/>
    <property type="evidence" value="ECO:0007669"/>
    <property type="project" value="InterPro"/>
</dbReference>
<accession>A0A9X1SXH9</accession>
<evidence type="ECO:0000313" key="3">
    <source>
        <dbReference type="EMBL" id="MCD5315911.1"/>
    </source>
</evidence>
<comment type="caution">
    <text evidence="3">The sequence shown here is derived from an EMBL/GenBank/DDBJ whole genome shotgun (WGS) entry which is preliminary data.</text>
</comment>
<dbReference type="PANTHER" id="PTHR30204:SF97">
    <property type="entry name" value="MERR FAMILY REGULATORY PROTEIN"/>
    <property type="match status" value="1"/>
</dbReference>
<dbReference type="SUPFAM" id="SSF55136">
    <property type="entry name" value="Probable bacterial effector-binding domain"/>
    <property type="match status" value="1"/>
</dbReference>